<keyword evidence="6" id="KW-1133">Transmembrane helix</keyword>
<evidence type="ECO:0000256" key="3">
    <source>
        <dbReference type="ARBA" id="ARBA00022729"/>
    </source>
</evidence>
<name>A0ABZ1P8S7_9ACTN</name>
<feature type="transmembrane region" description="Helical" evidence="6">
    <location>
        <begin position="63"/>
        <end position="81"/>
    </location>
</feature>
<keyword evidence="4" id="KW-0572">Peptidoglycan-anchor</keyword>
<proteinExistence type="predicted"/>
<evidence type="ECO:0000256" key="7">
    <source>
        <dbReference type="SAM" id="SignalP"/>
    </source>
</evidence>
<accession>A0ABZ1P8S7</accession>
<dbReference type="InterPro" id="IPR019931">
    <property type="entry name" value="LPXTG_anchor"/>
</dbReference>
<evidence type="ECO:0000256" key="1">
    <source>
        <dbReference type="ARBA" id="ARBA00022512"/>
    </source>
</evidence>
<keyword evidence="6" id="KW-0812">Transmembrane</keyword>
<evidence type="ECO:0000256" key="4">
    <source>
        <dbReference type="ARBA" id="ARBA00023088"/>
    </source>
</evidence>
<feature type="compositionally biased region" description="Low complexity" evidence="5">
    <location>
        <begin position="26"/>
        <end position="49"/>
    </location>
</feature>
<reference evidence="9 10" key="1">
    <citation type="submission" date="2022-10" db="EMBL/GenBank/DDBJ databases">
        <title>The complete genomes of actinobacterial strains from the NBC collection.</title>
        <authorList>
            <person name="Joergensen T.S."/>
            <person name="Alvarez Arevalo M."/>
            <person name="Sterndorff E.B."/>
            <person name="Faurdal D."/>
            <person name="Vuksanovic O."/>
            <person name="Mourched A.-S."/>
            <person name="Charusanti P."/>
            <person name="Shaw S."/>
            <person name="Blin K."/>
            <person name="Weber T."/>
        </authorList>
    </citation>
    <scope>NUCLEOTIDE SEQUENCE [LARGE SCALE GENOMIC DNA]</scope>
    <source>
        <strain evidence="9 10">NBC_00396</strain>
    </source>
</reference>
<keyword evidence="1" id="KW-0134">Cell wall</keyword>
<dbReference type="Pfam" id="PF00746">
    <property type="entry name" value="Gram_pos_anchor"/>
    <property type="match status" value="1"/>
</dbReference>
<keyword evidence="6" id="KW-0472">Membrane</keyword>
<keyword evidence="2" id="KW-0964">Secreted</keyword>
<feature type="signal peptide" evidence="7">
    <location>
        <begin position="1"/>
        <end position="26"/>
    </location>
</feature>
<feature type="region of interest" description="Disordered" evidence="5">
    <location>
        <begin position="26"/>
        <end position="57"/>
    </location>
</feature>
<feature type="chain" id="PRO_5045977574" evidence="7">
    <location>
        <begin position="27"/>
        <end position="88"/>
    </location>
</feature>
<dbReference type="PROSITE" id="PS50847">
    <property type="entry name" value="GRAM_POS_ANCHORING"/>
    <property type="match status" value="1"/>
</dbReference>
<organism evidence="9 10">
    <name type="scientific">Micromonospora zamorensis</name>
    <dbReference type="NCBI Taxonomy" id="709883"/>
    <lineage>
        <taxon>Bacteria</taxon>
        <taxon>Bacillati</taxon>
        <taxon>Actinomycetota</taxon>
        <taxon>Actinomycetes</taxon>
        <taxon>Micromonosporales</taxon>
        <taxon>Micromonosporaceae</taxon>
        <taxon>Micromonospora</taxon>
    </lineage>
</organism>
<gene>
    <name evidence="9" type="ORF">OG375_19910</name>
</gene>
<dbReference type="RefSeq" id="WP_328366059.1">
    <property type="nucleotide sequence ID" value="NZ_CP107936.1"/>
</dbReference>
<evidence type="ECO:0000256" key="5">
    <source>
        <dbReference type="SAM" id="MobiDB-lite"/>
    </source>
</evidence>
<evidence type="ECO:0000313" key="10">
    <source>
        <dbReference type="Proteomes" id="UP001346877"/>
    </source>
</evidence>
<dbReference type="EMBL" id="CP107941">
    <property type="protein sequence ID" value="WUI80215.1"/>
    <property type="molecule type" value="Genomic_DNA"/>
</dbReference>
<evidence type="ECO:0000256" key="2">
    <source>
        <dbReference type="ARBA" id="ARBA00022525"/>
    </source>
</evidence>
<protein>
    <submittedName>
        <fullName evidence="9">LPXTG cell wall anchor domain-containing protein</fullName>
    </submittedName>
</protein>
<keyword evidence="10" id="KW-1185">Reference proteome</keyword>
<evidence type="ECO:0000256" key="6">
    <source>
        <dbReference type="SAM" id="Phobius"/>
    </source>
</evidence>
<evidence type="ECO:0000313" key="9">
    <source>
        <dbReference type="EMBL" id="WUI80215.1"/>
    </source>
</evidence>
<dbReference type="Proteomes" id="UP001346877">
    <property type="component" value="Chromosome"/>
</dbReference>
<sequence>MNRLFASGLVAAALLLVPTLAGPAVAAPTTTPSPTATAGPTATATTSTPEPAQLPHTGVSGSTYGLIGAALLALGIGLLVLRRRLFRG</sequence>
<keyword evidence="3 7" id="KW-0732">Signal</keyword>
<feature type="domain" description="Gram-positive cocci surface proteins LPxTG" evidence="8">
    <location>
        <begin position="54"/>
        <end position="88"/>
    </location>
</feature>
<evidence type="ECO:0000259" key="8">
    <source>
        <dbReference type="PROSITE" id="PS50847"/>
    </source>
</evidence>
<dbReference type="NCBIfam" id="TIGR01167">
    <property type="entry name" value="LPXTG_anchor"/>
    <property type="match status" value="1"/>
</dbReference>